<dbReference type="CDD" id="cd06089">
    <property type="entry name" value="KOW_RPL26"/>
    <property type="match status" value="1"/>
</dbReference>
<dbReference type="Proteomes" id="UP000004191">
    <property type="component" value="Unassembled WGS sequence"/>
</dbReference>
<dbReference type="SUPFAM" id="SSF50104">
    <property type="entry name" value="Translation proteins SH3-like domain"/>
    <property type="match status" value="1"/>
</dbReference>
<feature type="domain" description="KOW" evidence="8">
    <location>
        <begin position="6"/>
        <end position="36"/>
    </location>
</feature>
<dbReference type="RefSeq" id="WP_005398630.1">
    <property type="nucleotide sequence ID" value="NZ_JH601088.1"/>
</dbReference>
<keyword evidence="5" id="KW-0699">rRNA-binding</keyword>
<dbReference type="PROSITE" id="PS01108">
    <property type="entry name" value="RIBOSOMAL_L24"/>
    <property type="match status" value="1"/>
</dbReference>
<comment type="similarity">
    <text evidence="1 5 6">Belongs to the universal ribosomal protein uL24 family.</text>
</comment>
<dbReference type="GO" id="GO:0019843">
    <property type="term" value="F:rRNA binding"/>
    <property type="evidence" value="ECO:0007669"/>
    <property type="project" value="UniProtKB-UniRule"/>
</dbReference>
<name>H3NP57_9FIRM</name>
<dbReference type="EMBL" id="AGEI01000022">
    <property type="protein sequence ID" value="EHR33519.1"/>
    <property type="molecule type" value="Genomic_DNA"/>
</dbReference>
<gene>
    <name evidence="5" type="primary">rplX</name>
    <name evidence="10" type="ORF">HMPREF9709_01118</name>
</gene>
<dbReference type="eggNOG" id="COG0198">
    <property type="taxonomic scope" value="Bacteria"/>
</dbReference>
<dbReference type="Pfam" id="PF00467">
    <property type="entry name" value="KOW"/>
    <property type="match status" value="1"/>
</dbReference>
<dbReference type="InterPro" id="IPR014722">
    <property type="entry name" value="Rib_uL2_dom2"/>
</dbReference>
<evidence type="ECO:0000256" key="7">
    <source>
        <dbReference type="SAM" id="MobiDB-lite"/>
    </source>
</evidence>
<dbReference type="PANTHER" id="PTHR12903">
    <property type="entry name" value="MITOCHONDRIAL RIBOSOMAL PROTEIN L24"/>
    <property type="match status" value="1"/>
</dbReference>
<dbReference type="InterPro" id="IPR003256">
    <property type="entry name" value="Ribosomal_uL24"/>
</dbReference>
<dbReference type="AlphaFoldDB" id="H3NP57"/>
<dbReference type="HAMAP" id="MF_01326_B">
    <property type="entry name" value="Ribosomal_uL24_B"/>
    <property type="match status" value="1"/>
</dbReference>
<comment type="caution">
    <text evidence="10">The sequence shown here is derived from an EMBL/GenBank/DDBJ whole genome shotgun (WGS) entry which is preliminary data.</text>
</comment>
<evidence type="ECO:0000256" key="2">
    <source>
        <dbReference type="ARBA" id="ARBA00022980"/>
    </source>
</evidence>
<keyword evidence="3 5" id="KW-0687">Ribonucleoprotein</keyword>
<keyword evidence="2 5" id="KW-0689">Ribosomal protein</keyword>
<dbReference type="InterPro" id="IPR005824">
    <property type="entry name" value="KOW"/>
</dbReference>
<dbReference type="OrthoDB" id="9807419at2"/>
<accession>H3NP57</accession>
<evidence type="ECO:0000256" key="1">
    <source>
        <dbReference type="ARBA" id="ARBA00010618"/>
    </source>
</evidence>
<reference evidence="10 11" key="1">
    <citation type="submission" date="2012-01" db="EMBL/GenBank/DDBJ databases">
        <title>The Genome Sequence of Helcococcus kunzii ATCC 51366.</title>
        <authorList>
            <consortium name="The Broad Institute Genome Sequencing Platform"/>
            <person name="Earl A."/>
            <person name="Ward D."/>
            <person name="Feldgarden M."/>
            <person name="Gevers D."/>
            <person name="Huys G."/>
            <person name="Young S.K."/>
            <person name="Zeng Q."/>
            <person name="Gargeya S."/>
            <person name="Fitzgerald M."/>
            <person name="Haas B."/>
            <person name="Abouelleil A."/>
            <person name="Alvarado L."/>
            <person name="Arachchi H.M."/>
            <person name="Berlin A."/>
            <person name="Chapman S.B."/>
            <person name="Gearin G."/>
            <person name="Goldberg J."/>
            <person name="Griggs A."/>
            <person name="Gujja S."/>
            <person name="Hansen M."/>
            <person name="Heiman D."/>
            <person name="Howarth C."/>
            <person name="Larimer J."/>
            <person name="Lui A."/>
            <person name="MacDonald P.J.P."/>
            <person name="McCowen C."/>
            <person name="Montmayeur A."/>
            <person name="Murphy C."/>
            <person name="Neiman D."/>
            <person name="Pearson M."/>
            <person name="Priest M."/>
            <person name="Roberts A."/>
            <person name="Saif S."/>
            <person name="Shea T."/>
            <person name="Sisk P."/>
            <person name="Stolte C."/>
            <person name="Sykes S."/>
            <person name="Wortman J."/>
            <person name="Nusbaum C."/>
            <person name="Birren B."/>
        </authorList>
    </citation>
    <scope>NUCLEOTIDE SEQUENCE [LARGE SCALE GENOMIC DNA]</scope>
    <source>
        <strain evidence="10 11">ATCC 51366</strain>
    </source>
</reference>
<evidence type="ECO:0000313" key="10">
    <source>
        <dbReference type="EMBL" id="EHR33519.1"/>
    </source>
</evidence>
<evidence type="ECO:0000256" key="4">
    <source>
        <dbReference type="ARBA" id="ARBA00035206"/>
    </source>
</evidence>
<keyword evidence="11" id="KW-1185">Reference proteome</keyword>
<comment type="subunit">
    <text evidence="5">Part of the 50S ribosomal subunit.</text>
</comment>
<dbReference type="NCBIfam" id="TIGR01079">
    <property type="entry name" value="rplX_bact"/>
    <property type="match status" value="1"/>
</dbReference>
<evidence type="ECO:0000256" key="5">
    <source>
        <dbReference type="HAMAP-Rule" id="MF_01326"/>
    </source>
</evidence>
<dbReference type="GO" id="GO:1990904">
    <property type="term" value="C:ribonucleoprotein complex"/>
    <property type="evidence" value="ECO:0007669"/>
    <property type="project" value="UniProtKB-KW"/>
</dbReference>
<comment type="function">
    <text evidence="5">One of two assembly initiator proteins, it binds directly to the 5'-end of the 23S rRNA, where it nucleates assembly of the 50S subunit.</text>
</comment>
<dbReference type="InterPro" id="IPR008991">
    <property type="entry name" value="Translation_prot_SH3-like_sf"/>
</dbReference>
<dbReference type="PATRIC" id="fig|883114.3.peg.1107"/>
<proteinExistence type="inferred from homology"/>
<organism evidence="10 11">
    <name type="scientific">Helcococcus kunzii ATCC 51366</name>
    <dbReference type="NCBI Taxonomy" id="883114"/>
    <lineage>
        <taxon>Bacteria</taxon>
        <taxon>Bacillati</taxon>
        <taxon>Bacillota</taxon>
        <taxon>Tissierellia</taxon>
        <taxon>Tissierellales</taxon>
        <taxon>Peptoniphilaceae</taxon>
        <taxon>Helcococcus</taxon>
    </lineage>
</organism>
<sequence length="103" mass="11270">MHIKTGDKVQVIKGKDRGKVGKVLVALPKKNRVIVEGVNVQIKHQKPTSATQQGGIVEREGAIDASNVLLYDEKLGRGVRTRTEVQDGKKVRVSTKSGEKLDK</sequence>
<keyword evidence="5" id="KW-0694">RNA-binding</keyword>
<dbReference type="InterPro" id="IPR041988">
    <property type="entry name" value="Ribosomal_uL24_KOW"/>
</dbReference>
<evidence type="ECO:0000259" key="8">
    <source>
        <dbReference type="Pfam" id="PF00467"/>
    </source>
</evidence>
<dbReference type="GO" id="GO:0006412">
    <property type="term" value="P:translation"/>
    <property type="evidence" value="ECO:0007669"/>
    <property type="project" value="UniProtKB-UniRule"/>
</dbReference>
<dbReference type="HOGENOM" id="CLU_093315_2_3_9"/>
<dbReference type="InterPro" id="IPR057264">
    <property type="entry name" value="Ribosomal_uL24_C"/>
</dbReference>
<evidence type="ECO:0000259" key="9">
    <source>
        <dbReference type="Pfam" id="PF17136"/>
    </source>
</evidence>
<dbReference type="GO" id="GO:0003735">
    <property type="term" value="F:structural constituent of ribosome"/>
    <property type="evidence" value="ECO:0007669"/>
    <property type="project" value="InterPro"/>
</dbReference>
<dbReference type="GeneID" id="96999103"/>
<feature type="domain" description="Large ribosomal subunit protein uL24 C-terminal" evidence="9">
    <location>
        <begin position="38"/>
        <end position="100"/>
    </location>
</feature>
<dbReference type="GO" id="GO:0005840">
    <property type="term" value="C:ribosome"/>
    <property type="evidence" value="ECO:0007669"/>
    <property type="project" value="UniProtKB-KW"/>
</dbReference>
<protein>
    <recommendedName>
        <fullName evidence="4 5">Large ribosomal subunit protein uL24</fullName>
    </recommendedName>
</protein>
<comment type="function">
    <text evidence="5">One of the proteins that surrounds the polypeptide exit tunnel on the outside of the subunit.</text>
</comment>
<evidence type="ECO:0000313" key="11">
    <source>
        <dbReference type="Proteomes" id="UP000004191"/>
    </source>
</evidence>
<feature type="region of interest" description="Disordered" evidence="7">
    <location>
        <begin position="82"/>
        <end position="103"/>
    </location>
</feature>
<dbReference type="STRING" id="883114.HMPREF9709_01118"/>
<dbReference type="InterPro" id="IPR005825">
    <property type="entry name" value="Ribosomal_uL24_CS"/>
</dbReference>
<evidence type="ECO:0000256" key="6">
    <source>
        <dbReference type="RuleBase" id="RU003477"/>
    </source>
</evidence>
<dbReference type="Pfam" id="PF17136">
    <property type="entry name" value="ribosomal_L24"/>
    <property type="match status" value="1"/>
</dbReference>
<evidence type="ECO:0000256" key="3">
    <source>
        <dbReference type="ARBA" id="ARBA00023274"/>
    </source>
</evidence>
<dbReference type="Gene3D" id="2.30.30.30">
    <property type="match status" value="1"/>
</dbReference>